<dbReference type="PANTHER" id="PTHR42801:SF4">
    <property type="entry name" value="AHPC_TSA FAMILY PROTEIN"/>
    <property type="match status" value="1"/>
</dbReference>
<evidence type="ECO:0000259" key="13">
    <source>
        <dbReference type="PROSITE" id="PS51352"/>
    </source>
</evidence>
<gene>
    <name evidence="14" type="ORF">A3J54_01860</name>
</gene>
<dbReference type="Gene3D" id="3.40.30.10">
    <property type="entry name" value="Glutaredoxin"/>
    <property type="match status" value="1"/>
</dbReference>
<dbReference type="GO" id="GO:0045454">
    <property type="term" value="P:cell redox homeostasis"/>
    <property type="evidence" value="ECO:0007669"/>
    <property type="project" value="TreeGrafter"/>
</dbReference>
<dbReference type="GO" id="GO:0008379">
    <property type="term" value="F:thioredoxin peroxidase activity"/>
    <property type="evidence" value="ECO:0007669"/>
    <property type="project" value="TreeGrafter"/>
</dbReference>
<dbReference type="EC" id="1.11.1.24" evidence="3"/>
<evidence type="ECO:0000313" key="14">
    <source>
        <dbReference type="EMBL" id="OGZ46936.1"/>
    </source>
</evidence>
<keyword evidence="4" id="KW-0575">Peroxidase</keyword>
<dbReference type="PANTHER" id="PTHR42801">
    <property type="entry name" value="THIOREDOXIN-DEPENDENT PEROXIDE REDUCTASE"/>
    <property type="match status" value="1"/>
</dbReference>
<evidence type="ECO:0000256" key="5">
    <source>
        <dbReference type="ARBA" id="ARBA00022862"/>
    </source>
</evidence>
<dbReference type="Proteomes" id="UP000176576">
    <property type="component" value="Unassembled WGS sequence"/>
</dbReference>
<feature type="active site" description="Cysteine sulfenic acid (-SOH) intermediate; for peroxidase activity" evidence="12">
    <location>
        <position position="45"/>
    </location>
</feature>
<dbReference type="PIRSF" id="PIRSF000239">
    <property type="entry name" value="AHPC"/>
    <property type="match status" value="1"/>
</dbReference>
<comment type="similarity">
    <text evidence="10">Belongs to the peroxiredoxin family. BCP/PrxQ subfamily.</text>
</comment>
<dbReference type="InterPro" id="IPR000866">
    <property type="entry name" value="AhpC/TSA"/>
</dbReference>
<evidence type="ECO:0000256" key="1">
    <source>
        <dbReference type="ARBA" id="ARBA00003330"/>
    </source>
</evidence>
<accession>A0A1G2G9R5</accession>
<comment type="catalytic activity">
    <reaction evidence="11">
        <text>a hydroperoxide + [thioredoxin]-dithiol = an alcohol + [thioredoxin]-disulfide + H2O</text>
        <dbReference type="Rhea" id="RHEA:62620"/>
        <dbReference type="Rhea" id="RHEA-COMP:10698"/>
        <dbReference type="Rhea" id="RHEA-COMP:10700"/>
        <dbReference type="ChEBI" id="CHEBI:15377"/>
        <dbReference type="ChEBI" id="CHEBI:29950"/>
        <dbReference type="ChEBI" id="CHEBI:30879"/>
        <dbReference type="ChEBI" id="CHEBI:35924"/>
        <dbReference type="ChEBI" id="CHEBI:50058"/>
        <dbReference type="EC" id="1.11.1.24"/>
    </reaction>
</comment>
<evidence type="ECO:0000256" key="3">
    <source>
        <dbReference type="ARBA" id="ARBA00013017"/>
    </source>
</evidence>
<evidence type="ECO:0000256" key="9">
    <source>
        <dbReference type="ARBA" id="ARBA00032824"/>
    </source>
</evidence>
<dbReference type="EMBL" id="MHNN01000004">
    <property type="protein sequence ID" value="OGZ46936.1"/>
    <property type="molecule type" value="Genomic_DNA"/>
</dbReference>
<keyword evidence="5" id="KW-0049">Antioxidant</keyword>
<dbReference type="PROSITE" id="PS51352">
    <property type="entry name" value="THIOREDOXIN_2"/>
    <property type="match status" value="1"/>
</dbReference>
<dbReference type="FunFam" id="3.40.30.10:FF:000007">
    <property type="entry name" value="Thioredoxin-dependent thiol peroxidase"/>
    <property type="match status" value="1"/>
</dbReference>
<comment type="caution">
    <text evidence="14">The sequence shown here is derived from an EMBL/GenBank/DDBJ whole genome shotgun (WGS) entry which is preliminary data.</text>
</comment>
<keyword evidence="7" id="KW-1015">Disulfide bond</keyword>
<reference evidence="14 15" key="1">
    <citation type="journal article" date="2016" name="Nat. Commun.">
        <title>Thousands of microbial genomes shed light on interconnected biogeochemical processes in an aquifer system.</title>
        <authorList>
            <person name="Anantharaman K."/>
            <person name="Brown C.T."/>
            <person name="Hug L.A."/>
            <person name="Sharon I."/>
            <person name="Castelle C.J."/>
            <person name="Probst A.J."/>
            <person name="Thomas B.C."/>
            <person name="Singh A."/>
            <person name="Wilkins M.J."/>
            <person name="Karaoz U."/>
            <person name="Brodie E.L."/>
            <person name="Williams K.H."/>
            <person name="Hubbard S.S."/>
            <person name="Banfield J.F."/>
        </authorList>
    </citation>
    <scope>NUCLEOTIDE SEQUENCE [LARGE SCALE GENOMIC DNA]</scope>
</reference>
<evidence type="ECO:0000313" key="15">
    <source>
        <dbReference type="Proteomes" id="UP000176576"/>
    </source>
</evidence>
<evidence type="ECO:0000256" key="7">
    <source>
        <dbReference type="ARBA" id="ARBA00023157"/>
    </source>
</evidence>
<evidence type="ECO:0000256" key="12">
    <source>
        <dbReference type="PIRSR" id="PIRSR000239-1"/>
    </source>
</evidence>
<dbReference type="NCBIfam" id="NF006960">
    <property type="entry name" value="PRK09437.1"/>
    <property type="match status" value="1"/>
</dbReference>
<evidence type="ECO:0000256" key="4">
    <source>
        <dbReference type="ARBA" id="ARBA00022559"/>
    </source>
</evidence>
<dbReference type="InterPro" id="IPR013766">
    <property type="entry name" value="Thioredoxin_domain"/>
</dbReference>
<dbReference type="CDD" id="cd03017">
    <property type="entry name" value="PRX_BCP"/>
    <property type="match status" value="1"/>
</dbReference>
<name>A0A1G2G9R5_9BACT</name>
<comment type="subunit">
    <text evidence="2">Monomer.</text>
</comment>
<dbReference type="InterPro" id="IPR050924">
    <property type="entry name" value="Peroxiredoxin_BCP/PrxQ"/>
</dbReference>
<protein>
    <recommendedName>
        <fullName evidence="3">thioredoxin-dependent peroxiredoxin</fullName>
        <ecNumber evidence="3">1.11.1.24</ecNumber>
    </recommendedName>
    <alternativeName>
        <fullName evidence="9">Thioredoxin peroxidase</fullName>
    </alternativeName>
</protein>
<evidence type="ECO:0000256" key="6">
    <source>
        <dbReference type="ARBA" id="ARBA00023002"/>
    </source>
</evidence>
<dbReference type="InterPro" id="IPR024706">
    <property type="entry name" value="Peroxiredoxin_AhpC-typ"/>
</dbReference>
<dbReference type="AlphaFoldDB" id="A0A1G2G9R5"/>
<evidence type="ECO:0000256" key="10">
    <source>
        <dbReference type="ARBA" id="ARBA00038489"/>
    </source>
</evidence>
<dbReference type="Pfam" id="PF00578">
    <property type="entry name" value="AhpC-TSA"/>
    <property type="match status" value="1"/>
</dbReference>
<feature type="domain" description="Thioredoxin" evidence="13">
    <location>
        <begin position="3"/>
        <end position="156"/>
    </location>
</feature>
<dbReference type="SUPFAM" id="SSF52833">
    <property type="entry name" value="Thioredoxin-like"/>
    <property type="match status" value="1"/>
</dbReference>
<organism evidence="14 15">
    <name type="scientific">Candidatus Ryanbacteria bacterium RIFCSPHIGHO2_02_FULL_45_13b</name>
    <dbReference type="NCBI Taxonomy" id="1802117"/>
    <lineage>
        <taxon>Bacteria</taxon>
        <taxon>Candidatus Ryaniibacteriota</taxon>
    </lineage>
</organism>
<evidence type="ECO:0000256" key="2">
    <source>
        <dbReference type="ARBA" id="ARBA00011245"/>
    </source>
</evidence>
<proteinExistence type="inferred from homology"/>
<sequence>MKLSTGTKAPDFTLPDQNAKIHKLSDYKGTWVLLYFYPKDDTPGCTKEACGVRDVFPKFKKMGAVVFGVSADSVAKHKKFAEKYTLPFILLSDENKDIIKKYGVWAKKKFMGREYMGILRTSFLIDPKGKVAKIYEQVKPDTHAKEVLKDLQVFKNL</sequence>
<evidence type="ECO:0000256" key="11">
    <source>
        <dbReference type="ARBA" id="ARBA00049091"/>
    </source>
</evidence>
<keyword evidence="6" id="KW-0560">Oxidoreductase</keyword>
<comment type="function">
    <text evidence="1">Thiol-specific peroxidase that catalyzes the reduction of hydrogen peroxide and organic hydroperoxides to water and alcohols, respectively. Plays a role in cell protection against oxidative stress by detoxifying peroxides and as sensor of hydrogen peroxide-mediated signaling events.</text>
</comment>
<dbReference type="InterPro" id="IPR036249">
    <property type="entry name" value="Thioredoxin-like_sf"/>
</dbReference>
<dbReference type="GO" id="GO:0005737">
    <property type="term" value="C:cytoplasm"/>
    <property type="evidence" value="ECO:0007669"/>
    <property type="project" value="TreeGrafter"/>
</dbReference>
<dbReference type="STRING" id="1802117.A3J54_01860"/>
<dbReference type="GO" id="GO:0034599">
    <property type="term" value="P:cellular response to oxidative stress"/>
    <property type="evidence" value="ECO:0007669"/>
    <property type="project" value="TreeGrafter"/>
</dbReference>
<keyword evidence="8" id="KW-0676">Redox-active center</keyword>
<evidence type="ECO:0000256" key="8">
    <source>
        <dbReference type="ARBA" id="ARBA00023284"/>
    </source>
</evidence>